<reference evidence="2" key="1">
    <citation type="journal article" date="2021" name="Open Biol.">
        <title>Shared evolutionary footprints suggest mitochondrial oxidative damage underlies multiple complex I losses in fungi.</title>
        <authorList>
            <person name="Schikora-Tamarit M.A."/>
            <person name="Marcet-Houben M."/>
            <person name="Nosek J."/>
            <person name="Gabaldon T."/>
        </authorList>
    </citation>
    <scope>NUCLEOTIDE SEQUENCE</scope>
    <source>
        <strain evidence="2">CBS6075</strain>
    </source>
</reference>
<evidence type="ECO:0000256" key="1">
    <source>
        <dbReference type="SAM" id="Phobius"/>
    </source>
</evidence>
<comment type="caution">
    <text evidence="2">The sequence shown here is derived from an EMBL/GenBank/DDBJ whole genome shotgun (WGS) entry which is preliminary data.</text>
</comment>
<accession>A0A9P8T2H2</accession>
<keyword evidence="3" id="KW-1185">Reference proteome</keyword>
<name>A0A9P8T2H2_9ASCO</name>
<dbReference type="Proteomes" id="UP000769157">
    <property type="component" value="Unassembled WGS sequence"/>
</dbReference>
<evidence type="ECO:0000313" key="2">
    <source>
        <dbReference type="EMBL" id="KAH3663661.1"/>
    </source>
</evidence>
<reference evidence="2" key="2">
    <citation type="submission" date="2021-01" db="EMBL/GenBank/DDBJ databases">
        <authorList>
            <person name="Schikora-Tamarit M.A."/>
        </authorList>
    </citation>
    <scope>NUCLEOTIDE SEQUENCE</scope>
    <source>
        <strain evidence="2">CBS6075</strain>
    </source>
</reference>
<evidence type="ECO:0000313" key="3">
    <source>
        <dbReference type="Proteomes" id="UP000769157"/>
    </source>
</evidence>
<keyword evidence="1" id="KW-0472">Membrane</keyword>
<dbReference type="GeneID" id="70237026"/>
<gene>
    <name evidence="2" type="ORF">OGAPHI_005062</name>
</gene>
<protein>
    <submittedName>
        <fullName evidence="2">Uncharacterized protein</fullName>
    </submittedName>
</protein>
<keyword evidence="1" id="KW-1133">Transmembrane helix</keyword>
<dbReference type="EMBL" id="JAEUBE010000366">
    <property type="protein sequence ID" value="KAH3663661.1"/>
    <property type="molecule type" value="Genomic_DNA"/>
</dbReference>
<organism evidence="2 3">
    <name type="scientific">Ogataea philodendri</name>
    <dbReference type="NCBI Taxonomy" id="1378263"/>
    <lineage>
        <taxon>Eukaryota</taxon>
        <taxon>Fungi</taxon>
        <taxon>Dikarya</taxon>
        <taxon>Ascomycota</taxon>
        <taxon>Saccharomycotina</taxon>
        <taxon>Pichiomycetes</taxon>
        <taxon>Pichiales</taxon>
        <taxon>Pichiaceae</taxon>
        <taxon>Ogataea</taxon>
    </lineage>
</organism>
<feature type="transmembrane region" description="Helical" evidence="1">
    <location>
        <begin position="79"/>
        <end position="101"/>
    </location>
</feature>
<sequence>MTLRYGPEERFSLLASKSRDRDVGSLIGFGQKLSVEYEEARVAFEEASEGIDEEVVSEWTEAVVGSDWKENGFCNCCCWALYLALSFVEPVVLLIPAVFGLKDEGDGRYGNEGGFVHDAYKGWVGDPSGGVIVLTVSLCFAILASD</sequence>
<proteinExistence type="predicted"/>
<feature type="transmembrane region" description="Helical" evidence="1">
    <location>
        <begin position="122"/>
        <end position="144"/>
    </location>
</feature>
<dbReference type="AlphaFoldDB" id="A0A9P8T2H2"/>
<dbReference type="RefSeq" id="XP_046059997.1">
    <property type="nucleotide sequence ID" value="XM_046206208.1"/>
</dbReference>
<keyword evidence="1" id="KW-0812">Transmembrane</keyword>